<gene>
    <name evidence="2" type="ORF">HGI30_11385</name>
</gene>
<dbReference type="InterPro" id="IPR006750">
    <property type="entry name" value="YdcZ"/>
</dbReference>
<sequence>MKGILAAIAAGGFITLQSAANSRIGEALGTWQAAALTQLTGFVGALALALLLRGLQPRTLLAVKPVYATGGALGALIIFGNVTSIHQIGITLTTSLVLLAQLALTFLIESRGWLGAARIRVGPAQAAGFALMVGGVLLLAIG</sequence>
<dbReference type="AlphaFoldDB" id="A0A6H2GXH1"/>
<feature type="transmembrane region" description="Helical" evidence="1">
    <location>
        <begin position="120"/>
        <end position="141"/>
    </location>
</feature>
<dbReference type="Pfam" id="PF04657">
    <property type="entry name" value="DMT_YdcZ"/>
    <property type="match status" value="1"/>
</dbReference>
<feature type="transmembrane region" description="Helical" evidence="1">
    <location>
        <begin position="59"/>
        <end position="79"/>
    </location>
</feature>
<feature type="transmembrane region" description="Helical" evidence="1">
    <location>
        <begin position="85"/>
        <end position="108"/>
    </location>
</feature>
<dbReference type="EMBL" id="CP051428">
    <property type="protein sequence ID" value="QJC52097.1"/>
    <property type="molecule type" value="Genomic_DNA"/>
</dbReference>
<organism evidence="2 3">
    <name type="scientific">Paenibacillus albicereus</name>
    <dbReference type="NCBI Taxonomy" id="2726185"/>
    <lineage>
        <taxon>Bacteria</taxon>
        <taxon>Bacillati</taxon>
        <taxon>Bacillota</taxon>
        <taxon>Bacilli</taxon>
        <taxon>Bacillales</taxon>
        <taxon>Paenibacillaceae</taxon>
        <taxon>Paenibacillus</taxon>
    </lineage>
</organism>
<dbReference type="KEGG" id="palr:HGI30_11385"/>
<name>A0A6H2GXH1_9BACL</name>
<evidence type="ECO:0000313" key="2">
    <source>
        <dbReference type="EMBL" id="QJC52097.1"/>
    </source>
</evidence>
<keyword evidence="3" id="KW-1185">Reference proteome</keyword>
<dbReference type="PANTHER" id="PTHR34821:SF3">
    <property type="entry name" value="MEMBRANE PROTEIN"/>
    <property type="match status" value="1"/>
</dbReference>
<keyword evidence="1" id="KW-1133">Transmembrane helix</keyword>
<accession>A0A6H2GXH1</accession>
<evidence type="ECO:0000313" key="3">
    <source>
        <dbReference type="Proteomes" id="UP000502136"/>
    </source>
</evidence>
<dbReference type="RefSeq" id="WP_168907672.1">
    <property type="nucleotide sequence ID" value="NZ_CP051428.1"/>
</dbReference>
<feature type="transmembrane region" description="Helical" evidence="1">
    <location>
        <begin position="29"/>
        <end position="52"/>
    </location>
</feature>
<protein>
    <submittedName>
        <fullName evidence="2">DMT family transporter</fullName>
    </submittedName>
</protein>
<keyword evidence="1" id="KW-0472">Membrane</keyword>
<reference evidence="2 3" key="1">
    <citation type="submission" date="2020-04" db="EMBL/GenBank/DDBJ databases">
        <title>Novel Paenibacillus strain UniB2 isolated from commercial digestive syrup.</title>
        <authorList>
            <person name="Thorat V."/>
            <person name="Kirdat K."/>
            <person name="Tiwarekar B."/>
            <person name="Yadav A."/>
        </authorList>
    </citation>
    <scope>NUCLEOTIDE SEQUENCE [LARGE SCALE GENOMIC DNA]</scope>
    <source>
        <strain evidence="2 3">UniB2</strain>
    </source>
</reference>
<evidence type="ECO:0000256" key="1">
    <source>
        <dbReference type="SAM" id="Phobius"/>
    </source>
</evidence>
<dbReference type="PANTHER" id="PTHR34821">
    <property type="entry name" value="INNER MEMBRANE PROTEIN YDCZ"/>
    <property type="match status" value="1"/>
</dbReference>
<dbReference type="Proteomes" id="UP000502136">
    <property type="component" value="Chromosome"/>
</dbReference>
<keyword evidence="1" id="KW-0812">Transmembrane</keyword>
<proteinExistence type="predicted"/>
<dbReference type="GO" id="GO:0005886">
    <property type="term" value="C:plasma membrane"/>
    <property type="evidence" value="ECO:0007669"/>
    <property type="project" value="TreeGrafter"/>
</dbReference>